<feature type="compositionally biased region" description="Polar residues" evidence="9">
    <location>
        <begin position="425"/>
        <end position="434"/>
    </location>
</feature>
<dbReference type="PROSITE" id="PS50180">
    <property type="entry name" value="GAE"/>
    <property type="match status" value="1"/>
</dbReference>
<dbReference type="PANTHER" id="PTHR47180">
    <property type="entry name" value="ADP-RIBOSYLATION FACTOR-BINDING PROTEIN GGA1-RELATED"/>
    <property type="match status" value="1"/>
</dbReference>
<feature type="compositionally biased region" description="Polar residues" evidence="9">
    <location>
        <begin position="402"/>
        <end position="418"/>
    </location>
</feature>
<feature type="compositionally biased region" description="Pro residues" evidence="9">
    <location>
        <begin position="452"/>
        <end position="466"/>
    </location>
</feature>
<evidence type="ECO:0000256" key="5">
    <source>
        <dbReference type="ARBA" id="ARBA00023034"/>
    </source>
</evidence>
<dbReference type="FunFam" id="1.25.40.90:FF:000008">
    <property type="entry name" value="VHS domain protein"/>
    <property type="match status" value="1"/>
</dbReference>
<dbReference type="RefSeq" id="XP_033400377.1">
    <property type="nucleotide sequence ID" value="XM_033544759.1"/>
</dbReference>
<keyword evidence="5" id="KW-0333">Golgi apparatus</keyword>
<dbReference type="SUPFAM" id="SSF89009">
    <property type="entry name" value="GAT-like domain"/>
    <property type="match status" value="1"/>
</dbReference>
<dbReference type="InterPro" id="IPR008942">
    <property type="entry name" value="ENTH_VHS"/>
</dbReference>
<proteinExistence type="predicted"/>
<dbReference type="Gene3D" id="1.20.5.170">
    <property type="match status" value="1"/>
</dbReference>
<comment type="subcellular location">
    <subcellularLocation>
        <location evidence="1">Golgi apparatus</location>
        <location evidence="1">trans-Golgi network</location>
    </subcellularLocation>
</comment>
<keyword evidence="3" id="KW-0813">Transport</keyword>
<keyword evidence="6" id="KW-0175">Coiled coil</keyword>
<dbReference type="PROSITE" id="PS50909">
    <property type="entry name" value="GAT"/>
    <property type="match status" value="1"/>
</dbReference>
<evidence type="ECO:0000313" key="13">
    <source>
        <dbReference type="EMBL" id="KAF2144665.1"/>
    </source>
</evidence>
<dbReference type="Gene3D" id="1.25.40.90">
    <property type="match status" value="1"/>
</dbReference>
<dbReference type="CDD" id="cd14235">
    <property type="entry name" value="GAT_GGA_fungi"/>
    <property type="match status" value="1"/>
</dbReference>
<dbReference type="InterPro" id="IPR008152">
    <property type="entry name" value="Clathrin_a/b/g-adaptin_app_Ig"/>
</dbReference>
<dbReference type="InterPro" id="IPR002014">
    <property type="entry name" value="VHS_dom"/>
</dbReference>
<evidence type="ECO:0000256" key="4">
    <source>
        <dbReference type="ARBA" id="ARBA00022927"/>
    </source>
</evidence>
<dbReference type="GeneID" id="54302255"/>
<accession>A0A6A6BN28</accession>
<evidence type="ECO:0000259" key="10">
    <source>
        <dbReference type="PROSITE" id="PS50179"/>
    </source>
</evidence>
<dbReference type="PROSITE" id="PS50179">
    <property type="entry name" value="VHS"/>
    <property type="match status" value="1"/>
</dbReference>
<dbReference type="SMART" id="SM00288">
    <property type="entry name" value="VHS"/>
    <property type="match status" value="1"/>
</dbReference>
<dbReference type="GO" id="GO:0035091">
    <property type="term" value="F:phosphatidylinositol binding"/>
    <property type="evidence" value="ECO:0007669"/>
    <property type="project" value="InterPro"/>
</dbReference>
<dbReference type="Gene3D" id="1.20.58.160">
    <property type="match status" value="1"/>
</dbReference>
<evidence type="ECO:0000256" key="9">
    <source>
        <dbReference type="SAM" id="MobiDB-lite"/>
    </source>
</evidence>
<dbReference type="OrthoDB" id="2018246at2759"/>
<evidence type="ECO:0000256" key="1">
    <source>
        <dbReference type="ARBA" id="ARBA00004601"/>
    </source>
</evidence>
<keyword evidence="4" id="KW-0653">Protein transport</keyword>
<dbReference type="GO" id="GO:0006896">
    <property type="term" value="P:Golgi to vacuole transport"/>
    <property type="evidence" value="ECO:0007669"/>
    <property type="project" value="TreeGrafter"/>
</dbReference>
<protein>
    <recommendedName>
        <fullName evidence="15">VHS domain-containing protein</fullName>
    </recommendedName>
</protein>
<dbReference type="InterPro" id="IPR004152">
    <property type="entry name" value="GAT_dom"/>
</dbReference>
<evidence type="ECO:0000259" key="12">
    <source>
        <dbReference type="PROSITE" id="PS50909"/>
    </source>
</evidence>
<name>A0A6A6BN28_9PEZI</name>
<dbReference type="GO" id="GO:0005829">
    <property type="term" value="C:cytosol"/>
    <property type="evidence" value="ECO:0007669"/>
    <property type="project" value="GOC"/>
</dbReference>
<comment type="subunit">
    <text evidence="2">Component of the ESCRT-0 complex composed of HSE1 and VPS27.</text>
</comment>
<reference evidence="13" key="1">
    <citation type="journal article" date="2020" name="Stud. Mycol.">
        <title>101 Dothideomycetes genomes: a test case for predicting lifestyles and emergence of pathogens.</title>
        <authorList>
            <person name="Haridas S."/>
            <person name="Albert R."/>
            <person name="Binder M."/>
            <person name="Bloem J."/>
            <person name="Labutti K."/>
            <person name="Salamov A."/>
            <person name="Andreopoulos B."/>
            <person name="Baker S."/>
            <person name="Barry K."/>
            <person name="Bills G."/>
            <person name="Bluhm B."/>
            <person name="Cannon C."/>
            <person name="Castanera R."/>
            <person name="Culley D."/>
            <person name="Daum C."/>
            <person name="Ezra D."/>
            <person name="Gonzalez J."/>
            <person name="Henrissat B."/>
            <person name="Kuo A."/>
            <person name="Liang C."/>
            <person name="Lipzen A."/>
            <person name="Lutzoni F."/>
            <person name="Magnuson J."/>
            <person name="Mondo S."/>
            <person name="Nolan M."/>
            <person name="Ohm R."/>
            <person name="Pangilinan J."/>
            <person name="Park H.-J."/>
            <person name="Ramirez L."/>
            <person name="Alfaro M."/>
            <person name="Sun H."/>
            <person name="Tritt A."/>
            <person name="Yoshinaga Y."/>
            <person name="Zwiers L.-H."/>
            <person name="Turgeon B."/>
            <person name="Goodwin S."/>
            <person name="Spatafora J."/>
            <person name="Crous P."/>
            <person name="Grigoriev I."/>
        </authorList>
    </citation>
    <scope>NUCLEOTIDE SEQUENCE</scope>
    <source>
        <strain evidence="13">CBS 121167</strain>
    </source>
</reference>
<dbReference type="InterPro" id="IPR013041">
    <property type="entry name" value="Clathrin_app_Ig-like_sf"/>
</dbReference>
<dbReference type="PANTHER" id="PTHR47180:SF1">
    <property type="entry name" value="ADP-RIBOSYLATION FACTOR-BINDING PROTEIN GGA1-RELATED"/>
    <property type="match status" value="1"/>
</dbReference>
<evidence type="ECO:0000256" key="3">
    <source>
        <dbReference type="ARBA" id="ARBA00022448"/>
    </source>
</evidence>
<sequence length="673" mass="72360">MATRDRFGGFAEPSMTPLQRYIMNACDPQNFEPNLALNIEIAELINQKKGNAPREAAMAIVSHVNSRNPNISMLALNLLDICVKNCGYPFHLQISTKEFLNELVRRFPERPPVHGSRVMAKILELIEEWRCTICQTSRYKEDLGFIRDMHRLLSYKGYTFPAVRREDAAVLNPSDNLRSAEEMEEEEKAAQSAKLQELIRRGTPHDLQEANRLMKIMAGFDTRNKTDYRAKAAEEVGKIQQKAKLLEDMLQKHQAGDKIQEGDVFEELANALASAQPKIQKMCEEESDDHEAVAKLFEINDSIHRTLERYKLIKKGDVEGAAKIPKGTLGTSGAGVSRGANNELSLIDFGGPEEESAPAAAAQPESSSSAPAPKGNALEDDLLGLNLGGDSFGGGISLGSPANGSAMQPQQPASQDLLQSVGAAPQQQQSTTPKPNYDPFGGLGGFSIPAQATPPPQPSMFTPPPQQLAQQPQPAKPAADPFAALSSPALRGGSPFQFQQSARPASGSLFDLAGSGAATPTPPLAAPAAVAAPPPAPAVAAASDDDEWSFSSALPNQPHTLTAINTAIRDEFTVSRQSDDVLLIQSRISNNTAQPISGLEIQLAVHKSYQLRLEPQSGLTLAPHQQQGIAQTVRLLGVPRGSGAAVRMRWKATYRLGGEARSEMGEIASLGVS</sequence>
<feature type="domain" description="GAE" evidence="11">
    <location>
        <begin position="555"/>
        <end position="671"/>
    </location>
</feature>
<gene>
    <name evidence="13" type="ORF">K452DRAFT_325174</name>
</gene>
<dbReference type="GO" id="GO:0043328">
    <property type="term" value="P:protein transport to vacuole involved in ubiquitin-dependent protein catabolic process via the multivesicular body sorting pathway"/>
    <property type="evidence" value="ECO:0007669"/>
    <property type="project" value="TreeGrafter"/>
</dbReference>
<dbReference type="Pfam" id="PF03127">
    <property type="entry name" value="GAT"/>
    <property type="match status" value="1"/>
</dbReference>
<evidence type="ECO:0008006" key="15">
    <source>
        <dbReference type="Google" id="ProtNLM"/>
    </source>
</evidence>
<dbReference type="InterPro" id="IPR052653">
    <property type="entry name" value="ARF-binding"/>
</dbReference>
<comment type="subunit">
    <text evidence="8">Binds to ARF1 and ARF2.</text>
</comment>
<evidence type="ECO:0000256" key="2">
    <source>
        <dbReference type="ARBA" id="ARBA00011446"/>
    </source>
</evidence>
<dbReference type="InterPro" id="IPR038425">
    <property type="entry name" value="GAT_sf"/>
</dbReference>
<dbReference type="EMBL" id="ML995479">
    <property type="protein sequence ID" value="KAF2144665.1"/>
    <property type="molecule type" value="Genomic_DNA"/>
</dbReference>
<feature type="region of interest" description="Disordered" evidence="9">
    <location>
        <begin position="344"/>
        <end position="383"/>
    </location>
</feature>
<dbReference type="SUPFAM" id="SSF49348">
    <property type="entry name" value="Clathrin adaptor appendage domain"/>
    <property type="match status" value="1"/>
</dbReference>
<dbReference type="Pfam" id="PF02883">
    <property type="entry name" value="Alpha_adaptinC2"/>
    <property type="match status" value="1"/>
</dbReference>
<evidence type="ECO:0000256" key="7">
    <source>
        <dbReference type="ARBA" id="ARBA00053552"/>
    </source>
</evidence>
<dbReference type="Pfam" id="PF00790">
    <property type="entry name" value="VHS"/>
    <property type="match status" value="1"/>
</dbReference>
<evidence type="ECO:0000256" key="6">
    <source>
        <dbReference type="ARBA" id="ARBA00023054"/>
    </source>
</evidence>
<comment type="function">
    <text evidence="7">May play a role in the regulation of membrane traffic through the trans-Golgi network.</text>
</comment>
<feature type="region of interest" description="Disordered" evidence="9">
    <location>
        <begin position="396"/>
        <end position="509"/>
    </location>
</feature>
<feature type="compositionally biased region" description="Low complexity" evidence="9">
    <location>
        <begin position="467"/>
        <end position="484"/>
    </location>
</feature>
<organism evidence="13 14">
    <name type="scientific">Aplosporella prunicola CBS 121167</name>
    <dbReference type="NCBI Taxonomy" id="1176127"/>
    <lineage>
        <taxon>Eukaryota</taxon>
        <taxon>Fungi</taxon>
        <taxon>Dikarya</taxon>
        <taxon>Ascomycota</taxon>
        <taxon>Pezizomycotina</taxon>
        <taxon>Dothideomycetes</taxon>
        <taxon>Dothideomycetes incertae sedis</taxon>
        <taxon>Botryosphaeriales</taxon>
        <taxon>Aplosporellaceae</taxon>
        <taxon>Aplosporella</taxon>
    </lineage>
</organism>
<evidence type="ECO:0000256" key="8">
    <source>
        <dbReference type="ARBA" id="ARBA00065344"/>
    </source>
</evidence>
<dbReference type="FunFam" id="1.20.5.170:FF:000024">
    <property type="entry name" value="VHS domain-containing protein"/>
    <property type="match status" value="1"/>
</dbReference>
<dbReference type="SUPFAM" id="SSF48464">
    <property type="entry name" value="ENTH/VHS domain"/>
    <property type="match status" value="1"/>
</dbReference>
<feature type="domain" description="GAT" evidence="12">
    <location>
        <begin position="188"/>
        <end position="315"/>
    </location>
</feature>
<dbReference type="FunFam" id="1.20.58.160:FF:000003">
    <property type="entry name" value="VHS domain protein"/>
    <property type="match status" value="1"/>
</dbReference>
<dbReference type="Gene3D" id="2.60.40.1230">
    <property type="match status" value="1"/>
</dbReference>
<dbReference type="SMART" id="SM00809">
    <property type="entry name" value="Alpha_adaptinC2"/>
    <property type="match status" value="1"/>
</dbReference>
<dbReference type="GO" id="GO:0043130">
    <property type="term" value="F:ubiquitin binding"/>
    <property type="evidence" value="ECO:0007669"/>
    <property type="project" value="InterPro"/>
</dbReference>
<evidence type="ECO:0000313" key="14">
    <source>
        <dbReference type="Proteomes" id="UP000799438"/>
    </source>
</evidence>
<dbReference type="GO" id="GO:0006895">
    <property type="term" value="P:Golgi to endosome transport"/>
    <property type="evidence" value="ECO:0007669"/>
    <property type="project" value="UniProtKB-ARBA"/>
</dbReference>
<feature type="domain" description="VHS" evidence="10">
    <location>
        <begin position="25"/>
        <end position="161"/>
    </location>
</feature>
<keyword evidence="14" id="KW-1185">Reference proteome</keyword>
<dbReference type="Proteomes" id="UP000799438">
    <property type="component" value="Unassembled WGS sequence"/>
</dbReference>
<dbReference type="AlphaFoldDB" id="A0A6A6BN28"/>
<feature type="compositionally biased region" description="Low complexity" evidence="9">
    <location>
        <begin position="357"/>
        <end position="373"/>
    </location>
</feature>
<evidence type="ECO:0000259" key="11">
    <source>
        <dbReference type="PROSITE" id="PS50180"/>
    </source>
</evidence>
<dbReference type="GO" id="GO:0005802">
    <property type="term" value="C:trans-Golgi network"/>
    <property type="evidence" value="ECO:0007669"/>
    <property type="project" value="UniProtKB-ARBA"/>
</dbReference>
<dbReference type="CDD" id="cd16998">
    <property type="entry name" value="VHS_GGA_fungi"/>
    <property type="match status" value="1"/>
</dbReference>
<dbReference type="InterPro" id="IPR008153">
    <property type="entry name" value="GAE_dom"/>
</dbReference>